<reference evidence="3" key="1">
    <citation type="journal article" date="2008" name="Nat. Genet.">
        <title>The Pristionchus pacificus genome provides a unique perspective on nematode lifestyle and parasitism.</title>
        <authorList>
            <person name="Dieterich C."/>
            <person name="Clifton S.W."/>
            <person name="Schuster L.N."/>
            <person name="Chinwalla A."/>
            <person name="Delehaunty K."/>
            <person name="Dinkelacker I."/>
            <person name="Fulton L."/>
            <person name="Fulton R."/>
            <person name="Godfrey J."/>
            <person name="Minx P."/>
            <person name="Mitreva M."/>
            <person name="Roeseler W."/>
            <person name="Tian H."/>
            <person name="Witte H."/>
            <person name="Yang S.P."/>
            <person name="Wilson R.K."/>
            <person name="Sommer R.J."/>
        </authorList>
    </citation>
    <scope>NUCLEOTIDE SEQUENCE [LARGE SCALE GENOMIC DNA]</scope>
    <source>
        <strain evidence="3">PS312</strain>
    </source>
</reference>
<proteinExistence type="predicted"/>
<evidence type="ECO:0000313" key="2">
    <source>
        <dbReference type="EnsemblMetazoa" id="PPA05431.1"/>
    </source>
</evidence>
<dbReference type="Proteomes" id="UP000005239">
    <property type="component" value="Unassembled WGS sequence"/>
</dbReference>
<dbReference type="AlphaFoldDB" id="A0A2A6CT62"/>
<keyword evidence="3" id="KW-1185">Reference proteome</keyword>
<reference evidence="2" key="2">
    <citation type="submission" date="2022-06" db="UniProtKB">
        <authorList>
            <consortium name="EnsemblMetazoa"/>
        </authorList>
    </citation>
    <scope>IDENTIFICATION</scope>
    <source>
        <strain evidence="2">PS312</strain>
    </source>
</reference>
<organism evidence="2 3">
    <name type="scientific">Pristionchus pacificus</name>
    <name type="common">Parasitic nematode worm</name>
    <dbReference type="NCBI Taxonomy" id="54126"/>
    <lineage>
        <taxon>Eukaryota</taxon>
        <taxon>Metazoa</taxon>
        <taxon>Ecdysozoa</taxon>
        <taxon>Nematoda</taxon>
        <taxon>Chromadorea</taxon>
        <taxon>Rhabditida</taxon>
        <taxon>Rhabditina</taxon>
        <taxon>Diplogasteromorpha</taxon>
        <taxon>Diplogasteroidea</taxon>
        <taxon>Neodiplogasteridae</taxon>
        <taxon>Pristionchus</taxon>
    </lineage>
</organism>
<sequence>MSEQFRMIFELPVLTGCCEIESLPEPAALGGGRLLQGSVIQPGYGVRDEVKAATELVRSSVPDIPDGLLVDAASAAAAHVGVGEEGEGGGKPLGTSERRANEGRRREEEKEKEKSEM</sequence>
<evidence type="ECO:0000313" key="3">
    <source>
        <dbReference type="Proteomes" id="UP000005239"/>
    </source>
</evidence>
<name>A0A2A6CT62_PRIPA</name>
<accession>A0A2A6CT62</accession>
<accession>A0A8R1U6S2</accession>
<dbReference type="EnsemblMetazoa" id="PPA05431.1">
    <property type="protein sequence ID" value="PPA05431.1"/>
    <property type="gene ID" value="WBGene00094985"/>
</dbReference>
<evidence type="ECO:0000256" key="1">
    <source>
        <dbReference type="SAM" id="MobiDB-lite"/>
    </source>
</evidence>
<protein>
    <submittedName>
        <fullName evidence="2">Uncharacterized protein</fullName>
    </submittedName>
</protein>
<gene>
    <name evidence="2" type="primary">WBGene00094985</name>
</gene>
<feature type="compositionally biased region" description="Basic and acidic residues" evidence="1">
    <location>
        <begin position="96"/>
        <end position="117"/>
    </location>
</feature>
<feature type="region of interest" description="Disordered" evidence="1">
    <location>
        <begin position="80"/>
        <end position="117"/>
    </location>
</feature>